<dbReference type="Pfam" id="PF22758">
    <property type="entry name" value="Phage_cement"/>
    <property type="match status" value="1"/>
</dbReference>
<dbReference type="RefSeq" id="WP_039083573.1">
    <property type="nucleotide sequence ID" value="NZ_JPXS01000015.1"/>
</dbReference>
<dbReference type="EMBL" id="JPXS01000015">
    <property type="protein sequence ID" value="KGQ33196.1"/>
    <property type="molecule type" value="Genomic_DNA"/>
</dbReference>
<accession>A0A0A2XLL5</accession>
<evidence type="ECO:0000313" key="1">
    <source>
        <dbReference type="EMBL" id="KGQ33196.1"/>
    </source>
</evidence>
<protein>
    <submittedName>
        <fullName evidence="1">Uncharacterized protein</fullName>
    </submittedName>
</protein>
<dbReference type="Proteomes" id="UP000030526">
    <property type="component" value="Unassembled WGS sequence"/>
</dbReference>
<organism evidence="1 2">
    <name type="scientific">Gallibacterium anatis</name>
    <dbReference type="NCBI Taxonomy" id="750"/>
    <lineage>
        <taxon>Bacteria</taxon>
        <taxon>Pseudomonadati</taxon>
        <taxon>Pseudomonadota</taxon>
        <taxon>Gammaproteobacteria</taxon>
        <taxon>Pasteurellales</taxon>
        <taxon>Pasteurellaceae</taxon>
        <taxon>Gallibacterium</taxon>
    </lineage>
</organism>
<dbReference type="InterPro" id="IPR054438">
    <property type="entry name" value="Struct_cement_gp24/gp6"/>
</dbReference>
<evidence type="ECO:0000313" key="2">
    <source>
        <dbReference type="Proteomes" id="UP000030526"/>
    </source>
</evidence>
<name>A0A0A2XLL5_9PAST</name>
<proteinExistence type="predicted"/>
<reference evidence="1 2" key="1">
    <citation type="submission" date="2014-08" db="EMBL/GenBank/DDBJ databases">
        <title>Chaperone-usher fimbriae in a diverse selection of Gallibacterium genomes.</title>
        <authorList>
            <person name="Kudirkiene E."/>
            <person name="Bager R.J."/>
            <person name="Johnson T.J."/>
            <person name="Bojesen A.M."/>
        </authorList>
    </citation>
    <scope>NUCLEOTIDE SEQUENCE [LARGE SCALE GENOMIC DNA]</scope>
    <source>
        <strain evidence="1 2">20558/3kl.</strain>
    </source>
</reference>
<dbReference type="AlphaFoldDB" id="A0A0A2XLL5"/>
<gene>
    <name evidence="1" type="ORF">JP32_03055</name>
</gene>
<sequence length="170" mass="17466">MAFQTKVNIEQGFGVSGDIHLDSPARTESLIIDSKGAAPNIVGYAFTKDAKTNIAKVGGEIAAGRVFAGILVNSKEYPLYGTTKGALEPSLAIADGIHGDMLTMGDIVVQVGTKCDIGDLVVYDNTTGALSTVAAGTADAGSGKTFVPNAVVYRYPVTANGGLTVIRLTN</sequence>
<comment type="caution">
    <text evidence="1">The sequence shown here is derived from an EMBL/GenBank/DDBJ whole genome shotgun (WGS) entry which is preliminary data.</text>
</comment>